<proteinExistence type="predicted"/>
<accession>A0A074ZHI7</accession>
<protein>
    <submittedName>
        <fullName evidence="1">Uncharacterized protein</fullName>
    </submittedName>
</protein>
<dbReference type="EMBL" id="KL596785">
    <property type="protein sequence ID" value="KER25167.1"/>
    <property type="molecule type" value="Genomic_DNA"/>
</dbReference>
<keyword evidence="2" id="KW-1185">Reference proteome</keyword>
<organism evidence="1 2">
    <name type="scientific">Opisthorchis viverrini</name>
    <name type="common">Southeast Asian liver fluke</name>
    <dbReference type="NCBI Taxonomy" id="6198"/>
    <lineage>
        <taxon>Eukaryota</taxon>
        <taxon>Metazoa</taxon>
        <taxon>Spiralia</taxon>
        <taxon>Lophotrochozoa</taxon>
        <taxon>Platyhelminthes</taxon>
        <taxon>Trematoda</taxon>
        <taxon>Digenea</taxon>
        <taxon>Opisthorchiida</taxon>
        <taxon>Opisthorchiata</taxon>
        <taxon>Opisthorchiidae</taxon>
        <taxon>Opisthorchis</taxon>
    </lineage>
</organism>
<evidence type="ECO:0000313" key="2">
    <source>
        <dbReference type="Proteomes" id="UP000054324"/>
    </source>
</evidence>
<evidence type="ECO:0000313" key="1">
    <source>
        <dbReference type="EMBL" id="KER25167.1"/>
    </source>
</evidence>
<sequence>MDSNFLTPNHLMAVMAARYGNARCREIRYLQINLVFTRDSSESLIYDILQLNVLHTNRLMIQLARYSGFRSLGNLKISLLSCSLLEAWQLGTERVLQLNDLPIPTNRGQLTQ</sequence>
<dbReference type="CTD" id="20321508"/>
<dbReference type="GeneID" id="20321508"/>
<gene>
    <name evidence="1" type="ORF">T265_07329</name>
</gene>
<reference evidence="1 2" key="1">
    <citation type="submission" date="2013-11" db="EMBL/GenBank/DDBJ databases">
        <title>Opisthorchis viverrini - life in the bile duct.</title>
        <authorList>
            <person name="Young N.D."/>
            <person name="Nagarajan N."/>
            <person name="Lin S.J."/>
            <person name="Korhonen P.K."/>
            <person name="Jex A.R."/>
            <person name="Hall R.S."/>
            <person name="Safavi-Hemami H."/>
            <person name="Kaewkong W."/>
            <person name="Bertrand D."/>
            <person name="Gao S."/>
            <person name="Seet Q."/>
            <person name="Wongkham S."/>
            <person name="Teh B.T."/>
            <person name="Wongkham C."/>
            <person name="Intapan P.M."/>
            <person name="Maleewong W."/>
            <person name="Yang X."/>
            <person name="Hu M."/>
            <person name="Wang Z."/>
            <person name="Hofmann A."/>
            <person name="Sternberg P.W."/>
            <person name="Tan P."/>
            <person name="Wang J."/>
            <person name="Gasser R.B."/>
        </authorList>
    </citation>
    <scope>NUCLEOTIDE SEQUENCE [LARGE SCALE GENOMIC DNA]</scope>
</reference>
<dbReference type="KEGG" id="ovi:T265_07329"/>
<dbReference type="AlphaFoldDB" id="A0A074ZHI7"/>
<dbReference type="Proteomes" id="UP000054324">
    <property type="component" value="Unassembled WGS sequence"/>
</dbReference>
<name>A0A074ZHI7_OPIVI</name>
<dbReference type="RefSeq" id="XP_009171085.1">
    <property type="nucleotide sequence ID" value="XM_009172821.1"/>
</dbReference>